<dbReference type="Proteomes" id="UP000271650">
    <property type="component" value="Chromosome"/>
</dbReference>
<organism evidence="1 2">
    <name type="scientific">Acidithiobacillus sulfuriphilus</name>
    <dbReference type="NCBI Taxonomy" id="1867749"/>
    <lineage>
        <taxon>Bacteria</taxon>
        <taxon>Pseudomonadati</taxon>
        <taxon>Pseudomonadota</taxon>
        <taxon>Acidithiobacillia</taxon>
        <taxon>Acidithiobacillales</taxon>
        <taxon>Acidithiobacillaceae</taxon>
        <taxon>Acidithiobacillus</taxon>
    </lineage>
</organism>
<name>A0ACD5HNK2_9PROT</name>
<sequence>MSKIDANKKMERKSWFIDNRVDSIKLIALNMHFYGAYCTKIGRKEENYTRRSAHGRDSNDWTPGVNRGHGRSYADADGSGFGP</sequence>
<proteinExistence type="predicted"/>
<dbReference type="EMBL" id="CP127527">
    <property type="protein sequence ID" value="XRI76984.1"/>
    <property type="molecule type" value="Genomic_DNA"/>
</dbReference>
<accession>A0ACD5HNK2</accession>
<protein>
    <submittedName>
        <fullName evidence="1">Uncharacterized protein</fullName>
    </submittedName>
</protein>
<evidence type="ECO:0000313" key="1">
    <source>
        <dbReference type="EMBL" id="XRI76984.1"/>
    </source>
</evidence>
<evidence type="ECO:0000313" key="2">
    <source>
        <dbReference type="Proteomes" id="UP000271650"/>
    </source>
</evidence>
<reference evidence="1 2" key="1">
    <citation type="journal article" date="2019" name="Int. J. Syst. Evol. Microbiol.">
        <title>Acidithiobacillus sulfuriphilus sp. nov.: an extremely acidophilic sulfur-oxidizing chemolithotroph isolated from a neutral pH environment.</title>
        <authorList>
            <person name="Falagan C."/>
            <person name="Moya-Beltran A."/>
            <person name="Castro M."/>
            <person name="Quatrini R."/>
            <person name="Johnson D.B."/>
        </authorList>
    </citation>
    <scope>NUCLEOTIDE SEQUENCE [LARGE SCALE GENOMIC DNA]</scope>
    <source>
        <strain evidence="1 2">CJ-2</strain>
    </source>
</reference>
<gene>
    <name evidence="1" type="ORF">EC580_013670</name>
</gene>
<keyword evidence="2" id="KW-1185">Reference proteome</keyword>